<dbReference type="SUPFAM" id="SSF103657">
    <property type="entry name" value="BAR/IMD domain-like"/>
    <property type="match status" value="1"/>
</dbReference>
<sequence>MSATRERTREVFGFKKENTEKPETALYRQEVNKLKNDYKQLEFATRTWMESLSKLSLEGELLSQSFKAFGGSEYHREGESLVKIGEYLDRFNITTKGFYERIDANVYMPINDTYLFCTKNIDTQETKLHQEKLKYDDAMTLYTKPQFHETEIKTREREGKKNTAQALYFGCFDQYEQQVSDLEVKTEKDIPRAFRNLINEIHWYFETGMNEYNNLNLPSGHIEKESFFRKNMYTGTPMSVRNSLLHSPEKESVVTHTETTTETTITKEDLVGRPLN</sequence>
<organism evidence="2 3">
    <name type="scientific">Polysphondylium violaceum</name>
    <dbReference type="NCBI Taxonomy" id="133409"/>
    <lineage>
        <taxon>Eukaryota</taxon>
        <taxon>Amoebozoa</taxon>
        <taxon>Evosea</taxon>
        <taxon>Eumycetozoa</taxon>
        <taxon>Dictyostelia</taxon>
        <taxon>Dictyosteliales</taxon>
        <taxon>Dictyosteliaceae</taxon>
        <taxon>Polysphondylium</taxon>
    </lineage>
</organism>
<dbReference type="Gene3D" id="1.20.1270.60">
    <property type="entry name" value="Arfaptin homology (AH) domain/BAR domain"/>
    <property type="match status" value="1"/>
</dbReference>
<feature type="compositionally biased region" description="Basic and acidic residues" evidence="1">
    <location>
        <begin position="265"/>
        <end position="276"/>
    </location>
</feature>
<accession>A0A8J4PPB9</accession>
<gene>
    <name evidence="2" type="ORF">CYY_007731</name>
</gene>
<evidence type="ECO:0000313" key="3">
    <source>
        <dbReference type="Proteomes" id="UP000695562"/>
    </source>
</evidence>
<dbReference type="InterPro" id="IPR027267">
    <property type="entry name" value="AH/BAR_dom_sf"/>
</dbReference>
<dbReference type="OrthoDB" id="17330at2759"/>
<evidence type="ECO:0000256" key="1">
    <source>
        <dbReference type="SAM" id="MobiDB-lite"/>
    </source>
</evidence>
<dbReference type="EMBL" id="AJWJ01000428">
    <property type="protein sequence ID" value="KAF2070958.1"/>
    <property type="molecule type" value="Genomic_DNA"/>
</dbReference>
<evidence type="ECO:0008006" key="4">
    <source>
        <dbReference type="Google" id="ProtNLM"/>
    </source>
</evidence>
<reference evidence="2" key="1">
    <citation type="submission" date="2020-01" db="EMBL/GenBank/DDBJ databases">
        <title>Development of genomics and gene disruption for Polysphondylium violaceum indicates a role for the polyketide synthase stlB in stalk morphogenesis.</title>
        <authorList>
            <person name="Narita B."/>
            <person name="Kawabe Y."/>
            <person name="Kin K."/>
            <person name="Saito T."/>
            <person name="Gibbs R."/>
            <person name="Kuspa A."/>
            <person name="Muzny D."/>
            <person name="Queller D."/>
            <person name="Richards S."/>
            <person name="Strassman J."/>
            <person name="Sucgang R."/>
            <person name="Worley K."/>
            <person name="Schaap P."/>
        </authorList>
    </citation>
    <scope>NUCLEOTIDE SEQUENCE</scope>
    <source>
        <strain evidence="2">QSvi11</strain>
    </source>
</reference>
<name>A0A8J4PPB9_9MYCE</name>
<dbReference type="AlphaFoldDB" id="A0A8J4PPB9"/>
<feature type="compositionally biased region" description="Low complexity" evidence="1">
    <location>
        <begin position="254"/>
        <end position="264"/>
    </location>
</feature>
<dbReference type="Proteomes" id="UP000695562">
    <property type="component" value="Unassembled WGS sequence"/>
</dbReference>
<protein>
    <recommendedName>
        <fullName evidence="4">BAR domain-containing protein</fullName>
    </recommendedName>
</protein>
<keyword evidence="3" id="KW-1185">Reference proteome</keyword>
<feature type="region of interest" description="Disordered" evidence="1">
    <location>
        <begin position="247"/>
        <end position="276"/>
    </location>
</feature>
<comment type="caution">
    <text evidence="2">The sequence shown here is derived from an EMBL/GenBank/DDBJ whole genome shotgun (WGS) entry which is preliminary data.</text>
</comment>
<evidence type="ECO:0000313" key="2">
    <source>
        <dbReference type="EMBL" id="KAF2070958.1"/>
    </source>
</evidence>
<proteinExistence type="predicted"/>